<keyword evidence="1" id="KW-0812">Transmembrane</keyword>
<keyword evidence="1" id="KW-1133">Transmembrane helix</keyword>
<evidence type="ECO:0000313" key="3">
    <source>
        <dbReference type="Proteomes" id="UP000501690"/>
    </source>
</evidence>
<proteinExistence type="predicted"/>
<evidence type="ECO:0000313" key="2">
    <source>
        <dbReference type="EMBL" id="QCD87062.1"/>
    </source>
</evidence>
<keyword evidence="1" id="KW-0472">Membrane</keyword>
<evidence type="ECO:0000256" key="1">
    <source>
        <dbReference type="SAM" id="Phobius"/>
    </source>
</evidence>
<dbReference type="Proteomes" id="UP000501690">
    <property type="component" value="Linkage Group LG3"/>
</dbReference>
<dbReference type="AlphaFoldDB" id="A0A4D6LEN8"/>
<keyword evidence="3" id="KW-1185">Reference proteome</keyword>
<protein>
    <submittedName>
        <fullName evidence="2">Uncharacterized protein</fullName>
    </submittedName>
</protein>
<feature type="transmembrane region" description="Helical" evidence="1">
    <location>
        <begin position="23"/>
        <end position="45"/>
    </location>
</feature>
<feature type="transmembrane region" description="Helical" evidence="1">
    <location>
        <begin position="52"/>
        <end position="70"/>
    </location>
</feature>
<reference evidence="2 3" key="1">
    <citation type="submission" date="2019-04" db="EMBL/GenBank/DDBJ databases">
        <title>An improved genome assembly and genetic linkage map for asparagus bean, Vigna unguiculata ssp. sesquipedialis.</title>
        <authorList>
            <person name="Xia Q."/>
            <person name="Zhang R."/>
            <person name="Dong Y."/>
        </authorList>
    </citation>
    <scope>NUCLEOTIDE SEQUENCE [LARGE SCALE GENOMIC DNA]</scope>
    <source>
        <tissue evidence="2">Leaf</tissue>
    </source>
</reference>
<gene>
    <name evidence="2" type="ORF">DEO72_LG3g1593</name>
</gene>
<name>A0A4D6LEN8_VIGUN</name>
<dbReference type="EMBL" id="CP039347">
    <property type="protein sequence ID" value="QCD87062.1"/>
    <property type="molecule type" value="Genomic_DNA"/>
</dbReference>
<sequence>MVAGAVARCCSGGSCVEMVNSKLVQVLAVVAAGADAFPAWWFCCVMVREEKMVVVATVPFVCFVVAAGSHRSVCVAEKMLRREGCGNGAGAGTRGMDKNEGGSRWWCSLLVFATALLQTPARLA</sequence>
<accession>A0A4D6LEN8</accession>
<organism evidence="2 3">
    <name type="scientific">Vigna unguiculata</name>
    <name type="common">Cowpea</name>
    <dbReference type="NCBI Taxonomy" id="3917"/>
    <lineage>
        <taxon>Eukaryota</taxon>
        <taxon>Viridiplantae</taxon>
        <taxon>Streptophyta</taxon>
        <taxon>Embryophyta</taxon>
        <taxon>Tracheophyta</taxon>
        <taxon>Spermatophyta</taxon>
        <taxon>Magnoliopsida</taxon>
        <taxon>eudicotyledons</taxon>
        <taxon>Gunneridae</taxon>
        <taxon>Pentapetalae</taxon>
        <taxon>rosids</taxon>
        <taxon>fabids</taxon>
        <taxon>Fabales</taxon>
        <taxon>Fabaceae</taxon>
        <taxon>Papilionoideae</taxon>
        <taxon>50 kb inversion clade</taxon>
        <taxon>NPAAA clade</taxon>
        <taxon>indigoferoid/millettioid clade</taxon>
        <taxon>Phaseoleae</taxon>
        <taxon>Vigna</taxon>
    </lineage>
</organism>